<comment type="catalytic activity">
    <reaction evidence="8">
        <text>L-aspartate + L-glutamine + ATP + H2O = L-asparagine + L-glutamate + AMP + diphosphate + H(+)</text>
        <dbReference type="Rhea" id="RHEA:12228"/>
        <dbReference type="ChEBI" id="CHEBI:15377"/>
        <dbReference type="ChEBI" id="CHEBI:15378"/>
        <dbReference type="ChEBI" id="CHEBI:29985"/>
        <dbReference type="ChEBI" id="CHEBI:29991"/>
        <dbReference type="ChEBI" id="CHEBI:30616"/>
        <dbReference type="ChEBI" id="CHEBI:33019"/>
        <dbReference type="ChEBI" id="CHEBI:58048"/>
        <dbReference type="ChEBI" id="CHEBI:58359"/>
        <dbReference type="ChEBI" id="CHEBI:456215"/>
        <dbReference type="EC" id="6.3.5.4"/>
    </reaction>
</comment>
<dbReference type="SUPFAM" id="SSF52402">
    <property type="entry name" value="Adenine nucleotide alpha hydrolases-like"/>
    <property type="match status" value="1"/>
</dbReference>
<proteinExistence type="inferred from homology"/>
<protein>
    <recommendedName>
        <fullName evidence="3">asparagine synthase (glutamine-hydrolyzing)</fullName>
        <ecNumber evidence="3">6.3.5.4</ecNumber>
    </recommendedName>
</protein>
<evidence type="ECO:0000259" key="12">
    <source>
        <dbReference type="PROSITE" id="PS51278"/>
    </source>
</evidence>
<keyword evidence="7 9" id="KW-0315">Glutamine amidotransferase</keyword>
<feature type="active site" description="For GATase activity" evidence="9">
    <location>
        <position position="2"/>
    </location>
</feature>
<dbReference type="Proteomes" id="UP000050482">
    <property type="component" value="Unassembled WGS sequence"/>
</dbReference>
<keyword evidence="4 10" id="KW-0547">Nucleotide-binding</keyword>
<dbReference type="InterPro" id="IPR017932">
    <property type="entry name" value="GATase_2_dom"/>
</dbReference>
<dbReference type="OrthoDB" id="9763290at2"/>
<dbReference type="STRING" id="471514.AN477_00925"/>
<dbReference type="GO" id="GO:0004066">
    <property type="term" value="F:asparagine synthase (glutamine-hydrolyzing) activity"/>
    <property type="evidence" value="ECO:0007669"/>
    <property type="project" value="UniProtKB-EC"/>
</dbReference>
<reference evidence="13 14" key="1">
    <citation type="submission" date="2015-09" db="EMBL/GenBank/DDBJ databases">
        <title>Draft genome sequence of Alicyclobacillus ferrooxydans DSM 22381.</title>
        <authorList>
            <person name="Hemp J."/>
        </authorList>
    </citation>
    <scope>NUCLEOTIDE SEQUENCE [LARGE SCALE GENOMIC DNA]</scope>
    <source>
        <strain evidence="13 14">TC-34</strain>
    </source>
</reference>
<keyword evidence="5 10" id="KW-0067">ATP-binding</keyword>
<keyword evidence="6 9" id="KW-0061">Asparagine biosynthesis</keyword>
<dbReference type="CDD" id="cd00712">
    <property type="entry name" value="AsnB"/>
    <property type="match status" value="1"/>
</dbReference>
<evidence type="ECO:0000313" key="14">
    <source>
        <dbReference type="Proteomes" id="UP000050482"/>
    </source>
</evidence>
<keyword evidence="14" id="KW-1185">Reference proteome</keyword>
<evidence type="ECO:0000256" key="4">
    <source>
        <dbReference type="ARBA" id="ARBA00022741"/>
    </source>
</evidence>
<feature type="binding site" evidence="10">
    <location>
        <begin position="393"/>
        <end position="394"/>
    </location>
    <ligand>
        <name>ATP</name>
        <dbReference type="ChEBI" id="CHEBI:30616"/>
    </ligand>
</feature>
<evidence type="ECO:0000256" key="3">
    <source>
        <dbReference type="ARBA" id="ARBA00012737"/>
    </source>
</evidence>
<dbReference type="Pfam" id="PF00733">
    <property type="entry name" value="Asn_synthase"/>
    <property type="match status" value="1"/>
</dbReference>
<evidence type="ECO:0000256" key="9">
    <source>
        <dbReference type="PIRSR" id="PIRSR001589-1"/>
    </source>
</evidence>
<dbReference type="EMBL" id="LJCO01000008">
    <property type="protein sequence ID" value="KPV45542.1"/>
    <property type="molecule type" value="Genomic_DNA"/>
</dbReference>
<feature type="site" description="Important for beta-aspartyl-AMP intermediate formation" evidence="11">
    <location>
        <position position="395"/>
    </location>
</feature>
<evidence type="ECO:0000256" key="7">
    <source>
        <dbReference type="ARBA" id="ARBA00022962"/>
    </source>
</evidence>
<dbReference type="PATRIC" id="fig|471514.4.peg.164"/>
<dbReference type="NCBIfam" id="TIGR01536">
    <property type="entry name" value="asn_synth_AEB"/>
    <property type="match status" value="1"/>
</dbReference>
<comment type="pathway">
    <text evidence="1">Amino-acid biosynthesis; L-asparagine biosynthesis; L-asparagine from L-aspartate (L-Gln route): step 1/1.</text>
</comment>
<evidence type="ECO:0000256" key="11">
    <source>
        <dbReference type="PIRSR" id="PIRSR001589-3"/>
    </source>
</evidence>
<gene>
    <name evidence="13" type="ORF">AN477_00925</name>
</gene>
<dbReference type="GO" id="GO:0005829">
    <property type="term" value="C:cytosol"/>
    <property type="evidence" value="ECO:0007669"/>
    <property type="project" value="TreeGrafter"/>
</dbReference>
<name>A0A0P9CIS3_9BACL</name>
<dbReference type="CDD" id="cd01991">
    <property type="entry name" value="Asn_synthase_B_C"/>
    <property type="match status" value="1"/>
</dbReference>
<dbReference type="RefSeq" id="WP_054967305.1">
    <property type="nucleotide sequence ID" value="NZ_LJCO01000008.1"/>
</dbReference>
<evidence type="ECO:0000256" key="8">
    <source>
        <dbReference type="ARBA" id="ARBA00048741"/>
    </source>
</evidence>
<dbReference type="InterPro" id="IPR006426">
    <property type="entry name" value="Asn_synth_AEB"/>
</dbReference>
<dbReference type="InterPro" id="IPR051786">
    <property type="entry name" value="ASN_synthetase/amidase"/>
</dbReference>
<feature type="domain" description="Glutamine amidotransferase type-2" evidence="12">
    <location>
        <begin position="2"/>
        <end position="211"/>
    </location>
</feature>
<evidence type="ECO:0000256" key="5">
    <source>
        <dbReference type="ARBA" id="ARBA00022840"/>
    </source>
</evidence>
<dbReference type="SUPFAM" id="SSF56235">
    <property type="entry name" value="N-terminal nucleophile aminohydrolases (Ntn hydrolases)"/>
    <property type="match status" value="1"/>
</dbReference>
<dbReference type="InterPro" id="IPR014729">
    <property type="entry name" value="Rossmann-like_a/b/a_fold"/>
</dbReference>
<feature type="binding site" evidence="10">
    <location>
        <position position="283"/>
    </location>
    <ligand>
        <name>ATP</name>
        <dbReference type="ChEBI" id="CHEBI:30616"/>
    </ligand>
</feature>
<dbReference type="InterPro" id="IPR029055">
    <property type="entry name" value="Ntn_hydrolases_N"/>
</dbReference>
<evidence type="ECO:0000256" key="6">
    <source>
        <dbReference type="ARBA" id="ARBA00022888"/>
    </source>
</evidence>
<dbReference type="Gene3D" id="3.60.20.10">
    <property type="entry name" value="Glutamine Phosphoribosylpyrophosphate, subunit 1, domain 1"/>
    <property type="match status" value="1"/>
</dbReference>
<organism evidence="13 14">
    <name type="scientific">Alicyclobacillus ferrooxydans</name>
    <dbReference type="NCBI Taxonomy" id="471514"/>
    <lineage>
        <taxon>Bacteria</taxon>
        <taxon>Bacillati</taxon>
        <taxon>Bacillota</taxon>
        <taxon>Bacilli</taxon>
        <taxon>Bacillales</taxon>
        <taxon>Alicyclobacillaceae</taxon>
        <taxon>Alicyclobacillus</taxon>
    </lineage>
</organism>
<dbReference type="InterPro" id="IPR001962">
    <property type="entry name" value="Asn_synthase"/>
</dbReference>
<dbReference type="AlphaFoldDB" id="A0A0P9CIS3"/>
<feature type="binding site" evidence="10">
    <location>
        <position position="100"/>
    </location>
    <ligand>
        <name>L-glutamine</name>
        <dbReference type="ChEBI" id="CHEBI:58359"/>
    </ligand>
</feature>
<sequence length="675" mass="76587">MCGIAGIVPRSNSGLLYTEDLKAMLTELEHRGPDATYHFINPNVALGMTRLAIVGGDNGVQPIWNETHTCAVVCNGEIYNYHALKETLTFHGHEFQTDSDVEVIIHLYEEYGEQFLSHLEGIFALSIWDAERQRMLIARDRIGVKPLYYINTDDAFAFASELRALLPFAPGQLNVSALASYHELRFAPAPYTLVERIEKLPPAHYAVIHGRQLRVQGYWKPTLMTSIDVDSSVNPARQASDSSPTAPVVSHLTTDVEKQQHVRGLIEDAVNAQRADGVKSSVLLSGGLDSTLLVALQTKLFGTAPNTITVSFKPPASANQYVSTEYDEHSYARQVADLFGCEHRAEEFDANETWDLLPQIVSDLDEPIADPTALPLWFASRLAHQSGHRVMFSGEGMDELFAGYSLYRQTYWLRALNAFPKNFRQGLYEFLKDARWPGTNLVEHSIKPVTEWYRSIGELFDTDEINRLFAQELRDAAKTAPRHWSASTITRFLHLSDHARTNIDPLQQMLLFDCVHWLPENTLTKSDKISMAHSVELRVPFLNERLFEYALSLPAKYKMRRGVHKFIIRKAFQDVIPYDVLHRPKAGFPVPITAWVYGEWHDQIRDLLLSPDAVTKDMYQRQMVESLLSSSPDAQRRSARLLWSLVTMELWLKSVVERDLYVRGVSTEESSVEIV</sequence>
<dbReference type="PROSITE" id="PS51278">
    <property type="entry name" value="GATASE_TYPE_2"/>
    <property type="match status" value="1"/>
</dbReference>
<dbReference type="GO" id="GO:0006529">
    <property type="term" value="P:asparagine biosynthetic process"/>
    <property type="evidence" value="ECO:0007669"/>
    <property type="project" value="UniProtKB-KW"/>
</dbReference>
<evidence type="ECO:0000256" key="1">
    <source>
        <dbReference type="ARBA" id="ARBA00005187"/>
    </source>
</evidence>
<evidence type="ECO:0000313" key="13">
    <source>
        <dbReference type="EMBL" id="KPV45542.1"/>
    </source>
</evidence>
<dbReference type="PANTHER" id="PTHR43284">
    <property type="entry name" value="ASPARAGINE SYNTHETASE (GLUTAMINE-HYDROLYZING)"/>
    <property type="match status" value="1"/>
</dbReference>
<evidence type="ECO:0000256" key="10">
    <source>
        <dbReference type="PIRSR" id="PIRSR001589-2"/>
    </source>
</evidence>
<dbReference type="PANTHER" id="PTHR43284:SF1">
    <property type="entry name" value="ASPARAGINE SYNTHETASE"/>
    <property type="match status" value="1"/>
</dbReference>
<dbReference type="Gene3D" id="3.40.50.620">
    <property type="entry name" value="HUPs"/>
    <property type="match status" value="1"/>
</dbReference>
<dbReference type="PIRSF" id="PIRSF001589">
    <property type="entry name" value="Asn_synthetase_glu-h"/>
    <property type="match status" value="1"/>
</dbReference>
<accession>A0A0P9CIS3</accession>
<dbReference type="InterPro" id="IPR033738">
    <property type="entry name" value="AsnB_N"/>
</dbReference>
<dbReference type="EC" id="6.3.5.4" evidence="3"/>
<comment type="similarity">
    <text evidence="2">Belongs to the asparagine synthetase family.</text>
</comment>
<evidence type="ECO:0000256" key="2">
    <source>
        <dbReference type="ARBA" id="ARBA00005752"/>
    </source>
</evidence>
<comment type="caution">
    <text evidence="13">The sequence shown here is derived from an EMBL/GenBank/DDBJ whole genome shotgun (WGS) entry which is preliminary data.</text>
</comment>
<dbReference type="GO" id="GO:0005524">
    <property type="term" value="F:ATP binding"/>
    <property type="evidence" value="ECO:0007669"/>
    <property type="project" value="UniProtKB-KW"/>
</dbReference>
<keyword evidence="9" id="KW-0028">Amino-acid biosynthesis</keyword>
<dbReference type="Pfam" id="PF13537">
    <property type="entry name" value="GATase_7"/>
    <property type="match status" value="1"/>
</dbReference>